<evidence type="ECO:0000259" key="1">
    <source>
        <dbReference type="PROSITE" id="PS50404"/>
    </source>
</evidence>
<evidence type="ECO:0000259" key="2">
    <source>
        <dbReference type="PROSITE" id="PS50405"/>
    </source>
</evidence>
<dbReference type="Gene3D" id="1.20.1050.10">
    <property type="match status" value="1"/>
</dbReference>
<organism evidence="3 4">
    <name type="scientific">Ectopseudomonas oleovorans</name>
    <name type="common">Pseudomonas oleovorans</name>
    <dbReference type="NCBI Taxonomy" id="301"/>
    <lineage>
        <taxon>Bacteria</taxon>
        <taxon>Pseudomonadati</taxon>
        <taxon>Pseudomonadota</taxon>
        <taxon>Gammaproteobacteria</taxon>
        <taxon>Pseudomonadales</taxon>
        <taxon>Pseudomonadaceae</taxon>
        <taxon>Ectopseudomonas</taxon>
    </lineage>
</organism>
<name>A0A2T5PJ47_ECTOL</name>
<reference evidence="3 4" key="1">
    <citation type="submission" date="2018-04" db="EMBL/GenBank/DDBJ databases">
        <title>Pseudomonas sp. nov., isolated from mangrove soil.</title>
        <authorList>
            <person name="Chen C."/>
        </authorList>
    </citation>
    <scope>NUCLEOTIDE SEQUENCE [LARGE SCALE GENOMIC DNA]</scope>
    <source>
        <strain evidence="3 4">JCM 14246</strain>
    </source>
</reference>
<dbReference type="InterPro" id="IPR036282">
    <property type="entry name" value="Glutathione-S-Trfase_C_sf"/>
</dbReference>
<dbReference type="PROSITE" id="PS50405">
    <property type="entry name" value="GST_CTER"/>
    <property type="match status" value="1"/>
</dbReference>
<dbReference type="PANTHER" id="PTHR43968:SF6">
    <property type="entry name" value="GLUTATHIONE S-TRANSFERASE OMEGA"/>
    <property type="match status" value="1"/>
</dbReference>
<dbReference type="InterPro" id="IPR011767">
    <property type="entry name" value="GLR_AS"/>
</dbReference>
<dbReference type="CDD" id="cd00299">
    <property type="entry name" value="GST_C_family"/>
    <property type="match status" value="1"/>
</dbReference>
<feature type="domain" description="GST C-terminal" evidence="2">
    <location>
        <begin position="133"/>
        <end position="257"/>
    </location>
</feature>
<dbReference type="PROSITE" id="PS50404">
    <property type="entry name" value="GST_NTER"/>
    <property type="match status" value="1"/>
</dbReference>
<dbReference type="GO" id="GO:0005737">
    <property type="term" value="C:cytoplasm"/>
    <property type="evidence" value="ECO:0007669"/>
    <property type="project" value="TreeGrafter"/>
</dbReference>
<dbReference type="Pfam" id="PF13417">
    <property type="entry name" value="GST_N_3"/>
    <property type="match status" value="1"/>
</dbReference>
<accession>A0A2T5PJ47</accession>
<dbReference type="PROSITE" id="PS00195">
    <property type="entry name" value="GLUTAREDOXIN_1"/>
    <property type="match status" value="1"/>
</dbReference>
<gene>
    <name evidence="3" type="ORF">DBO86_18205</name>
</gene>
<dbReference type="InterPro" id="IPR010987">
    <property type="entry name" value="Glutathione-S-Trfase_C-like"/>
</dbReference>
<evidence type="ECO:0000313" key="4">
    <source>
        <dbReference type="Proteomes" id="UP000244052"/>
    </source>
</evidence>
<sequence length="261" mass="29824">MSKCFGARIASISCSTSYAKGGPPRYEWKCNTSIGREDGNNDERAWREEGMKNLILYNKEECPFCWKVRLALHESQIDVRLIDSESEEQRKVWQRLTPKKTVPVLINGELIIYESNVILEYLSDVTGRLLPQDSADRIVPRLINSYSDSLIGSALKEIIFEKRERDEHNWDFNRIHAGVDAFGKALVYLSKMLGSRDFFGNDYSMAECALTARFGLAEAYGVEIPEQFSNLQSWYMRMKERPSFDATSPRKGVASPVRVNG</sequence>
<dbReference type="Gene3D" id="3.40.30.10">
    <property type="entry name" value="Glutaredoxin"/>
    <property type="match status" value="1"/>
</dbReference>
<dbReference type="SUPFAM" id="SSF52833">
    <property type="entry name" value="Thioredoxin-like"/>
    <property type="match status" value="1"/>
</dbReference>
<proteinExistence type="predicted"/>
<dbReference type="CDD" id="cd00570">
    <property type="entry name" value="GST_N_family"/>
    <property type="match status" value="1"/>
</dbReference>
<feature type="domain" description="GST N-terminal" evidence="1">
    <location>
        <begin position="52"/>
        <end position="130"/>
    </location>
</feature>
<evidence type="ECO:0000313" key="3">
    <source>
        <dbReference type="EMBL" id="PTU77739.1"/>
    </source>
</evidence>
<protein>
    <recommendedName>
        <fullName evidence="5">Glutathione S-transferase family protein</fullName>
    </recommendedName>
</protein>
<evidence type="ECO:0008006" key="5">
    <source>
        <dbReference type="Google" id="ProtNLM"/>
    </source>
</evidence>
<dbReference type="InterPro" id="IPR050983">
    <property type="entry name" value="GST_Omega/HSP26"/>
</dbReference>
<dbReference type="AlphaFoldDB" id="A0A2T5PJ47"/>
<dbReference type="SFLD" id="SFLDG00358">
    <property type="entry name" value="Main_(cytGST)"/>
    <property type="match status" value="1"/>
</dbReference>
<dbReference type="InterPro" id="IPR040079">
    <property type="entry name" value="Glutathione_S-Trfase"/>
</dbReference>
<dbReference type="InterPro" id="IPR036249">
    <property type="entry name" value="Thioredoxin-like_sf"/>
</dbReference>
<dbReference type="Proteomes" id="UP000244052">
    <property type="component" value="Unassembled WGS sequence"/>
</dbReference>
<keyword evidence="4" id="KW-1185">Reference proteome</keyword>
<dbReference type="SFLD" id="SFLDS00019">
    <property type="entry name" value="Glutathione_Transferase_(cytos"/>
    <property type="match status" value="1"/>
</dbReference>
<dbReference type="SUPFAM" id="SSF47616">
    <property type="entry name" value="GST C-terminal domain-like"/>
    <property type="match status" value="1"/>
</dbReference>
<dbReference type="EMBL" id="QASO01000109">
    <property type="protein sequence ID" value="PTU77739.1"/>
    <property type="molecule type" value="Genomic_DNA"/>
</dbReference>
<dbReference type="PANTHER" id="PTHR43968">
    <property type="match status" value="1"/>
</dbReference>
<dbReference type="InterPro" id="IPR004045">
    <property type="entry name" value="Glutathione_S-Trfase_N"/>
</dbReference>
<dbReference type="PROSITE" id="PS51354">
    <property type="entry name" value="GLUTAREDOXIN_2"/>
    <property type="match status" value="1"/>
</dbReference>
<comment type="caution">
    <text evidence="3">The sequence shown here is derived from an EMBL/GenBank/DDBJ whole genome shotgun (WGS) entry which is preliminary data.</text>
</comment>